<dbReference type="RefSeq" id="WP_243066564.1">
    <property type="nucleotide sequence ID" value="NZ_JAIVFK010000004.1"/>
</dbReference>
<keyword evidence="1" id="KW-0472">Membrane</keyword>
<gene>
    <name evidence="2" type="ORF">K2U94_07265</name>
</gene>
<keyword evidence="3" id="KW-1185">Reference proteome</keyword>
<feature type="transmembrane region" description="Helical" evidence="1">
    <location>
        <begin position="424"/>
        <end position="452"/>
    </location>
</feature>
<comment type="caution">
    <text evidence="2">The sequence shown here is derived from an EMBL/GenBank/DDBJ whole genome shotgun (WGS) entry which is preliminary data.</text>
</comment>
<feature type="transmembrane region" description="Helical" evidence="1">
    <location>
        <begin position="198"/>
        <end position="215"/>
    </location>
</feature>
<dbReference type="Proteomes" id="UP001139104">
    <property type="component" value="Unassembled WGS sequence"/>
</dbReference>
<accession>A0ABS9Z646</accession>
<proteinExistence type="predicted"/>
<feature type="transmembrane region" description="Helical" evidence="1">
    <location>
        <begin position="329"/>
        <end position="350"/>
    </location>
</feature>
<reference evidence="2" key="1">
    <citation type="journal article" date="2022" name="ISME J.">
        <title>Identification of active gaseous-alkane degraders at natural gas seeps.</title>
        <authorList>
            <person name="Farhan Ul Haque M."/>
            <person name="Hernandez M."/>
            <person name="Crombie A.T."/>
            <person name="Murrell J.C."/>
        </authorList>
    </citation>
    <scope>NUCLEOTIDE SEQUENCE</scope>
    <source>
        <strain evidence="2">PC2</strain>
    </source>
</reference>
<name>A0ABS9Z646_9HYPH</name>
<organism evidence="2 3">
    <name type="scientific">Candidatus Rhodoblastus alkanivorans</name>
    <dbReference type="NCBI Taxonomy" id="2954117"/>
    <lineage>
        <taxon>Bacteria</taxon>
        <taxon>Pseudomonadati</taxon>
        <taxon>Pseudomonadota</taxon>
        <taxon>Alphaproteobacteria</taxon>
        <taxon>Hyphomicrobiales</taxon>
        <taxon>Rhodoblastaceae</taxon>
        <taxon>Rhodoblastus</taxon>
    </lineage>
</organism>
<evidence type="ECO:0000313" key="2">
    <source>
        <dbReference type="EMBL" id="MCI4682561.1"/>
    </source>
</evidence>
<evidence type="ECO:0008006" key="4">
    <source>
        <dbReference type="Google" id="ProtNLM"/>
    </source>
</evidence>
<feature type="transmembrane region" description="Helical" evidence="1">
    <location>
        <begin position="175"/>
        <end position="191"/>
    </location>
</feature>
<evidence type="ECO:0000256" key="1">
    <source>
        <dbReference type="SAM" id="Phobius"/>
    </source>
</evidence>
<evidence type="ECO:0000313" key="3">
    <source>
        <dbReference type="Proteomes" id="UP001139104"/>
    </source>
</evidence>
<protein>
    <recommendedName>
        <fullName evidence="4">DUF2029 domain-containing protein</fullName>
    </recommendedName>
</protein>
<dbReference type="EMBL" id="JAIVFP010000001">
    <property type="protein sequence ID" value="MCI4682561.1"/>
    <property type="molecule type" value="Genomic_DNA"/>
</dbReference>
<keyword evidence="1" id="KW-1133">Transmembrane helix</keyword>
<feature type="transmembrane region" description="Helical" evidence="1">
    <location>
        <begin position="221"/>
        <end position="243"/>
    </location>
</feature>
<feature type="transmembrane region" description="Helical" evidence="1">
    <location>
        <begin position="362"/>
        <end position="381"/>
    </location>
</feature>
<feature type="transmembrane region" description="Helical" evidence="1">
    <location>
        <begin position="255"/>
        <end position="274"/>
    </location>
</feature>
<sequence>MSKYWLLWLALVFGWFNLYGPSLSSYRTPADGANVTAQQIASRLNALEFLGVLARNDFDTSRYFAYANAMLGRPYSSFFVRTPAQWRAAHGVSGQADAGAFPKVTPERPLRPWRDFVVEYPPGMVVFALAPALFTQDFSTYHLLFGLEMELLLTLSVFLAVRAVEKLSPGQGERTLLFALATTAALGALVARRYDACVSLSVGLTIFALAARWSAGAGAALAFGVVCKGAPILFAPLGALYYATTRRWGALVESFGGAAAVCLVAAVAYLFFAGEHWRDSFAYHAARPLQVESTLGALLIFLRAFDPGIVAGSVFSFGSDNIVAAYEPLLRPFAEIAPVVAIFGVFAWSWRALSACETEFERVVVLAKGVCAIIVAFSALGKVFSPQYLVWLTPVAALASLRASRAANLALFAGLVLTQLEYPYLYVFCAASLPPIFGLVALLRNLALLVWAGRLLFEAPQKQKTGEAAALRAQAA</sequence>
<feature type="transmembrane region" description="Helical" evidence="1">
    <location>
        <begin position="141"/>
        <end position="163"/>
    </location>
</feature>
<keyword evidence="1" id="KW-0812">Transmembrane</keyword>